<evidence type="ECO:0000313" key="2">
    <source>
        <dbReference type="Proteomes" id="UP001283361"/>
    </source>
</evidence>
<dbReference type="AlphaFoldDB" id="A0AAE1EBK5"/>
<reference evidence="1" key="1">
    <citation type="journal article" date="2023" name="G3 (Bethesda)">
        <title>A reference genome for the long-term kleptoplast-retaining sea slug Elysia crispata morphotype clarki.</title>
        <authorList>
            <person name="Eastman K.E."/>
            <person name="Pendleton A.L."/>
            <person name="Shaikh M.A."/>
            <person name="Suttiyut T."/>
            <person name="Ogas R."/>
            <person name="Tomko P."/>
            <person name="Gavelis G."/>
            <person name="Widhalm J.R."/>
            <person name="Wisecaver J.H."/>
        </authorList>
    </citation>
    <scope>NUCLEOTIDE SEQUENCE</scope>
    <source>
        <strain evidence="1">ECLA1</strain>
    </source>
</reference>
<dbReference type="EMBL" id="JAWDGP010000310">
    <property type="protein sequence ID" value="KAK3801481.1"/>
    <property type="molecule type" value="Genomic_DNA"/>
</dbReference>
<proteinExistence type="predicted"/>
<organism evidence="1 2">
    <name type="scientific">Elysia crispata</name>
    <name type="common">lettuce slug</name>
    <dbReference type="NCBI Taxonomy" id="231223"/>
    <lineage>
        <taxon>Eukaryota</taxon>
        <taxon>Metazoa</taxon>
        <taxon>Spiralia</taxon>
        <taxon>Lophotrochozoa</taxon>
        <taxon>Mollusca</taxon>
        <taxon>Gastropoda</taxon>
        <taxon>Heterobranchia</taxon>
        <taxon>Euthyneura</taxon>
        <taxon>Panpulmonata</taxon>
        <taxon>Sacoglossa</taxon>
        <taxon>Placobranchoidea</taxon>
        <taxon>Plakobranchidae</taxon>
        <taxon>Elysia</taxon>
    </lineage>
</organism>
<sequence length="81" mass="8891">MTRCGAQSHNASLKMSAKQMFANMARARKSRKPPGFNVARNLDKVNLISLKVDSNDVFGQAGGEYPTRVTSISYSYFGGCR</sequence>
<gene>
    <name evidence="1" type="ORF">RRG08_010061</name>
</gene>
<accession>A0AAE1EBK5</accession>
<evidence type="ECO:0000313" key="1">
    <source>
        <dbReference type="EMBL" id="KAK3801481.1"/>
    </source>
</evidence>
<protein>
    <submittedName>
        <fullName evidence="1">Uncharacterized protein</fullName>
    </submittedName>
</protein>
<keyword evidence="2" id="KW-1185">Reference proteome</keyword>
<dbReference type="Proteomes" id="UP001283361">
    <property type="component" value="Unassembled WGS sequence"/>
</dbReference>
<name>A0AAE1EBK5_9GAST</name>
<comment type="caution">
    <text evidence="1">The sequence shown here is derived from an EMBL/GenBank/DDBJ whole genome shotgun (WGS) entry which is preliminary data.</text>
</comment>